<feature type="region of interest" description="Disordered" evidence="1">
    <location>
        <begin position="169"/>
        <end position="200"/>
    </location>
</feature>
<feature type="compositionally biased region" description="Polar residues" evidence="1">
    <location>
        <begin position="472"/>
        <end position="514"/>
    </location>
</feature>
<reference evidence="2" key="1">
    <citation type="journal article" date="2020" name="Fungal Divers.">
        <title>Resolving the Mortierellaceae phylogeny through synthesis of multi-gene phylogenetics and phylogenomics.</title>
        <authorList>
            <person name="Vandepol N."/>
            <person name="Liber J."/>
            <person name="Desiro A."/>
            <person name="Na H."/>
            <person name="Kennedy M."/>
            <person name="Barry K."/>
            <person name="Grigoriev I.V."/>
            <person name="Miller A.N."/>
            <person name="O'Donnell K."/>
            <person name="Stajich J.E."/>
            <person name="Bonito G."/>
        </authorList>
    </citation>
    <scope>NUCLEOTIDE SEQUENCE</scope>
    <source>
        <strain evidence="2">NRRL 6426</strain>
    </source>
</reference>
<dbReference type="Pfam" id="PF01803">
    <property type="entry name" value="LIM_bind"/>
    <property type="match status" value="1"/>
</dbReference>
<sequence>MPCTLNLDFPQDGPDPKAMLRLLDFCRYLGHGEEVVKTYVPALNNQSIQSWQAFVTKFYSNEGRQKYTLVNPTNNDSRTFEIPVTSLPKLYHTNYQSGVKEMKLTLDGVIEQPSKAPLIVECDKVSLLSDYTSGSKVMSVGSVRVMFATDYKIDLLEITISDFTELIPRPKDDASESPVIDPKTDSKKKTASKKASAAAAKGSNYSVPESVVNEFGVTHKTMRTLGISDIKSKMPELLGTTAGANRPSPDSSLPFNIQGLQNGAGTAKPDMPGLPPVTSTISTGPPAQAPFVTFGTMPQTDGSHVLAGLSSPGIMKRRFSTSLVTIAGGVVGPGTMQSPPIEAAQPGNISAAGTPTLDYASVGGLATHLNNVQGPGGAHGGFISVSGSFTMPSGVSVASVAPPSTAAPPIPNTTKATKRAKNASVASTPTISNKGTAAGGTTSSTTTTTTTGRSRKGTGRKDSSAKRKGSLASETATVEATTGSLTPTIQSAAETGSPTTRPTAQFRNRPTKNIGSPVSIPSPVSTPMMSVALSDIQQVNSSTNNNTNLNQVPGGLPVANLRGISNGFEAMSPPFYSALAPNQTMLMSTNGTGNLEMDTTFQIPRTAMDESEEWTGALDFMTDSKALDMGEFIFEPSYDKESESAGSNANVLTSTDTSSGTQISL</sequence>
<evidence type="ECO:0000313" key="2">
    <source>
        <dbReference type="EMBL" id="KAF9135984.1"/>
    </source>
</evidence>
<dbReference type="EMBL" id="JAAAUQ010001689">
    <property type="protein sequence ID" value="KAF9135984.1"/>
    <property type="molecule type" value="Genomic_DNA"/>
</dbReference>
<dbReference type="PANTHER" id="PTHR10378">
    <property type="entry name" value="LIM DOMAIN-BINDING PROTEIN"/>
    <property type="match status" value="1"/>
</dbReference>
<feature type="region of interest" description="Disordered" evidence="1">
    <location>
        <begin position="639"/>
        <end position="665"/>
    </location>
</feature>
<dbReference type="Proteomes" id="UP000748756">
    <property type="component" value="Unassembled WGS sequence"/>
</dbReference>
<dbReference type="OrthoDB" id="774557at2759"/>
<feature type="compositionally biased region" description="Low complexity" evidence="1">
    <location>
        <begin position="434"/>
        <end position="452"/>
    </location>
</feature>
<name>A0A9P5RPL2_9FUNG</name>
<dbReference type="AlphaFoldDB" id="A0A9P5RPL2"/>
<organism evidence="2 3">
    <name type="scientific">Linnemannia schmuckeri</name>
    <dbReference type="NCBI Taxonomy" id="64567"/>
    <lineage>
        <taxon>Eukaryota</taxon>
        <taxon>Fungi</taxon>
        <taxon>Fungi incertae sedis</taxon>
        <taxon>Mucoromycota</taxon>
        <taxon>Mortierellomycotina</taxon>
        <taxon>Mortierellomycetes</taxon>
        <taxon>Mortierellales</taxon>
        <taxon>Mortierellaceae</taxon>
        <taxon>Linnemannia</taxon>
    </lineage>
</organism>
<evidence type="ECO:0000313" key="3">
    <source>
        <dbReference type="Proteomes" id="UP000748756"/>
    </source>
</evidence>
<evidence type="ECO:0000256" key="1">
    <source>
        <dbReference type="SAM" id="MobiDB-lite"/>
    </source>
</evidence>
<gene>
    <name evidence="2" type="ORF">BG015_003200</name>
</gene>
<feature type="region of interest" description="Disordered" evidence="1">
    <location>
        <begin position="398"/>
        <end position="523"/>
    </location>
</feature>
<keyword evidence="3" id="KW-1185">Reference proteome</keyword>
<feature type="compositionally biased region" description="Polar residues" evidence="1">
    <location>
        <begin position="644"/>
        <end position="665"/>
    </location>
</feature>
<proteinExistence type="predicted"/>
<comment type="caution">
    <text evidence="2">The sequence shown here is derived from an EMBL/GenBank/DDBJ whole genome shotgun (WGS) entry which is preliminary data.</text>
</comment>
<feature type="compositionally biased region" description="Polar residues" evidence="1">
    <location>
        <begin position="424"/>
        <end position="433"/>
    </location>
</feature>
<dbReference type="InterPro" id="IPR029005">
    <property type="entry name" value="LIM-bd/SEUSS"/>
</dbReference>
<protein>
    <submittedName>
        <fullName evidence="2">Uncharacterized protein</fullName>
    </submittedName>
</protein>
<accession>A0A9P5RPL2</accession>